<reference evidence="2 3" key="1">
    <citation type="submission" date="2019-01" db="EMBL/GenBank/DDBJ databases">
        <title>Sinorhodobacter populi sp. nov. isolated from the symptomatic bark tissue of Populus euramericana canker.</title>
        <authorList>
            <person name="Xu G."/>
        </authorList>
    </citation>
    <scope>NUCLEOTIDE SEQUENCE [LARGE SCALE GENOMIC DNA]</scope>
    <source>
        <strain evidence="2 3">CCTCC AB2012026</strain>
    </source>
</reference>
<proteinExistence type="predicted"/>
<evidence type="ECO:0000313" key="3">
    <source>
        <dbReference type="Proteomes" id="UP000286594"/>
    </source>
</evidence>
<protein>
    <recommendedName>
        <fullName evidence="4">DNA-binding protein</fullName>
    </recommendedName>
</protein>
<keyword evidence="3" id="KW-1185">Reference proteome</keyword>
<evidence type="ECO:0008006" key="4">
    <source>
        <dbReference type="Google" id="ProtNLM"/>
    </source>
</evidence>
<evidence type="ECO:0000313" key="2">
    <source>
        <dbReference type="EMBL" id="RWR45100.1"/>
    </source>
</evidence>
<dbReference type="OrthoDB" id="7220345at2"/>
<feature type="region of interest" description="Disordered" evidence="1">
    <location>
        <begin position="65"/>
        <end position="86"/>
    </location>
</feature>
<sequence length="86" mass="9557">MAAARHTALPLPARRGLSREEAAAYVSVSPNFFDSMVREGLMPGPKRVKARVFWDRYQLDAAFDALPGDTPSAHDEGPEDNEWDQV</sequence>
<evidence type="ECO:0000256" key="1">
    <source>
        <dbReference type="SAM" id="MobiDB-lite"/>
    </source>
</evidence>
<dbReference type="RefSeq" id="WP_128151581.1">
    <property type="nucleotide sequence ID" value="NZ_SAVB01000026.1"/>
</dbReference>
<gene>
    <name evidence="2" type="ORF">EOW65_17295</name>
</gene>
<organism evidence="2 3">
    <name type="scientific">Paenirhodobacter ferrireducens</name>
    <dbReference type="NCBI Taxonomy" id="1215032"/>
    <lineage>
        <taxon>Bacteria</taxon>
        <taxon>Pseudomonadati</taxon>
        <taxon>Pseudomonadota</taxon>
        <taxon>Alphaproteobacteria</taxon>
        <taxon>Rhodobacterales</taxon>
        <taxon>Rhodobacter group</taxon>
        <taxon>Paenirhodobacter</taxon>
    </lineage>
</organism>
<dbReference type="EMBL" id="SAVB01000026">
    <property type="protein sequence ID" value="RWR45100.1"/>
    <property type="molecule type" value="Genomic_DNA"/>
</dbReference>
<feature type="compositionally biased region" description="Acidic residues" evidence="1">
    <location>
        <begin position="77"/>
        <end position="86"/>
    </location>
</feature>
<comment type="caution">
    <text evidence="2">The sequence shown here is derived from an EMBL/GenBank/DDBJ whole genome shotgun (WGS) entry which is preliminary data.</text>
</comment>
<dbReference type="Proteomes" id="UP000286594">
    <property type="component" value="Unassembled WGS sequence"/>
</dbReference>
<name>A0A443L7E1_9RHOB</name>
<accession>A0A443L7E1</accession>
<dbReference type="AlphaFoldDB" id="A0A443L7E1"/>